<dbReference type="PROSITE" id="PS51456">
    <property type="entry name" value="MYOSIN_MOTOR"/>
    <property type="match status" value="1"/>
</dbReference>
<protein>
    <recommendedName>
        <fullName evidence="8">Myosin motor domain-containing protein</fullName>
    </recommendedName>
</protein>
<evidence type="ECO:0000256" key="4">
    <source>
        <dbReference type="ARBA" id="ARBA00023123"/>
    </source>
</evidence>
<dbReference type="GO" id="GO:0051015">
    <property type="term" value="F:actin filament binding"/>
    <property type="evidence" value="ECO:0007669"/>
    <property type="project" value="TreeGrafter"/>
</dbReference>
<dbReference type="GO" id="GO:0007015">
    <property type="term" value="P:actin filament organization"/>
    <property type="evidence" value="ECO:0007669"/>
    <property type="project" value="TreeGrafter"/>
</dbReference>
<dbReference type="GO" id="GO:0009507">
    <property type="term" value="C:chloroplast"/>
    <property type="evidence" value="ECO:0007669"/>
    <property type="project" value="UniProtKB-SubCell"/>
</dbReference>
<sequence length="670" mass="75761">DLMRLYHLNEANILRGLALRFFKDQVYTYAGPILVAVNPWHELSIYDHQHSFRYNDAEEARKLPPHVFSLAEVAFRDMVGNLSPQSILVSGESGSGKTETCKYLMQQFAVLSSSHHDQVSPNSVHAIERQVLESNPILEAFGNAKTLRNDNSSRFGKFIELYFETSPQDIQGNSSSETTLASRCYLGGGAIFTYLLEVPRFVKVSHSERNYHFLYQLCAAAQQLEEGKQGQRGGRGSAAEFLTDPSVRASLCLGGGAGDFNLTAMGGCLQLEGMDDVEGFYRTMRAMSFIGISAGDQLGLLQTVAGLLHVSNIQLHAWKPNESPASSRSGAANYSGEDVARLQGEDASLSHAARLLQCDEDSLRQALCSRMVRAREETVKVPNTQEQALRSRDSLCKWIYGKLFLWLVDRVNETLLKEKRERKEGKEQNLQINILDIFGFEYFERNSFEQLCINYANERLQSYFNSTMIKVEQEEYEKEEIPWTHIDFNDNLLCVSLIESRSSGIIAILDEEGRVPRGSDEGFMRKVREISSPHLRLPITRDDVFIIQHYAGEVSYESCGFLEKNRDVLLPDIRELLRASSSSIILELFDTELRAGNERSGAITVASHFRRQLGNLVGLISKSRTHFIRCINPTEEKKPSKFEERHVREQLRCSGLIEATRLIRVSFPIR</sequence>
<dbReference type="InterPro" id="IPR001609">
    <property type="entry name" value="Myosin_head_motor_dom-like"/>
</dbReference>
<dbReference type="OMA" id="IDVMIYM"/>
<evidence type="ECO:0000313" key="11">
    <source>
        <dbReference type="Proteomes" id="UP000011087"/>
    </source>
</evidence>
<dbReference type="PANTHER" id="PTHR13140:SF706">
    <property type="entry name" value="DILUTE CLASS UNCONVENTIONAL MYOSIN, ISOFORM C"/>
    <property type="match status" value="1"/>
</dbReference>
<feature type="region of interest" description="Actin-binding" evidence="7">
    <location>
        <begin position="613"/>
        <end position="635"/>
    </location>
</feature>
<keyword evidence="5 7" id="KW-0505">Motor protein</keyword>
<dbReference type="STRING" id="905079.L1IWT1"/>
<dbReference type="Gene3D" id="3.40.850.10">
    <property type="entry name" value="Kinesin motor domain"/>
    <property type="match status" value="1"/>
</dbReference>
<dbReference type="GO" id="GO:0016459">
    <property type="term" value="C:myosin complex"/>
    <property type="evidence" value="ECO:0007669"/>
    <property type="project" value="UniProtKB-KW"/>
</dbReference>
<dbReference type="GO" id="GO:0016020">
    <property type="term" value="C:membrane"/>
    <property type="evidence" value="ECO:0007669"/>
    <property type="project" value="TreeGrafter"/>
</dbReference>
<comment type="similarity">
    <text evidence="7">Belongs to the TRAFAC class myosin-kinesin ATPase superfamily. Myosin family.</text>
</comment>
<evidence type="ECO:0000256" key="6">
    <source>
        <dbReference type="ARBA" id="ARBA00023203"/>
    </source>
</evidence>
<dbReference type="PaxDb" id="55529-EKX40285"/>
<dbReference type="RefSeq" id="XP_005827265.1">
    <property type="nucleotide sequence ID" value="XM_005827208.1"/>
</dbReference>
<dbReference type="AlphaFoldDB" id="L1IWT1"/>
<dbReference type="InterPro" id="IPR036961">
    <property type="entry name" value="Kinesin_motor_dom_sf"/>
</dbReference>
<dbReference type="InterPro" id="IPR027417">
    <property type="entry name" value="P-loop_NTPase"/>
</dbReference>
<dbReference type="KEGG" id="gtt:GUITHDRAFT_57369"/>
<evidence type="ECO:0000256" key="2">
    <source>
        <dbReference type="ARBA" id="ARBA00022741"/>
    </source>
</evidence>
<dbReference type="CDD" id="cd00124">
    <property type="entry name" value="MYSc"/>
    <property type="match status" value="1"/>
</dbReference>
<evidence type="ECO:0000313" key="10">
    <source>
        <dbReference type="EnsemblProtists" id="EKX40285"/>
    </source>
</evidence>
<evidence type="ECO:0000313" key="9">
    <source>
        <dbReference type="EMBL" id="EKX40285.1"/>
    </source>
</evidence>
<dbReference type="GO" id="GO:0005524">
    <property type="term" value="F:ATP binding"/>
    <property type="evidence" value="ECO:0007669"/>
    <property type="project" value="UniProtKB-UniRule"/>
</dbReference>
<dbReference type="PANTHER" id="PTHR13140">
    <property type="entry name" value="MYOSIN"/>
    <property type="match status" value="1"/>
</dbReference>
<reference evidence="11" key="2">
    <citation type="submission" date="2012-11" db="EMBL/GenBank/DDBJ databases">
        <authorList>
            <person name="Kuo A."/>
            <person name="Curtis B.A."/>
            <person name="Tanifuji G."/>
            <person name="Burki F."/>
            <person name="Gruber A."/>
            <person name="Irimia M."/>
            <person name="Maruyama S."/>
            <person name="Arias M.C."/>
            <person name="Ball S.G."/>
            <person name="Gile G.H."/>
            <person name="Hirakawa Y."/>
            <person name="Hopkins J.F."/>
            <person name="Rensing S.A."/>
            <person name="Schmutz J."/>
            <person name="Symeonidi A."/>
            <person name="Elias M."/>
            <person name="Eveleigh R.J."/>
            <person name="Herman E.K."/>
            <person name="Klute M.J."/>
            <person name="Nakayama T."/>
            <person name="Obornik M."/>
            <person name="Reyes-Prieto A."/>
            <person name="Armbrust E.V."/>
            <person name="Aves S.J."/>
            <person name="Beiko R.G."/>
            <person name="Coutinho P."/>
            <person name="Dacks J.B."/>
            <person name="Durnford D.G."/>
            <person name="Fast N.M."/>
            <person name="Green B.R."/>
            <person name="Grisdale C."/>
            <person name="Hempe F."/>
            <person name="Henrissat B."/>
            <person name="Hoppner M.P."/>
            <person name="Ishida K.-I."/>
            <person name="Kim E."/>
            <person name="Koreny L."/>
            <person name="Kroth P.G."/>
            <person name="Liu Y."/>
            <person name="Malik S.-B."/>
            <person name="Maier U.G."/>
            <person name="McRose D."/>
            <person name="Mock T."/>
            <person name="Neilson J.A."/>
            <person name="Onodera N.T."/>
            <person name="Poole A.M."/>
            <person name="Pritham E.J."/>
            <person name="Richards T.A."/>
            <person name="Rocap G."/>
            <person name="Roy S.W."/>
            <person name="Sarai C."/>
            <person name="Schaack S."/>
            <person name="Shirato S."/>
            <person name="Slamovits C.H."/>
            <person name="Spencer D.F."/>
            <person name="Suzuki S."/>
            <person name="Worden A.Z."/>
            <person name="Zauner S."/>
            <person name="Barry K."/>
            <person name="Bell C."/>
            <person name="Bharti A.K."/>
            <person name="Crow J.A."/>
            <person name="Grimwood J."/>
            <person name="Kramer R."/>
            <person name="Lindquist E."/>
            <person name="Lucas S."/>
            <person name="Salamov A."/>
            <person name="McFadden G.I."/>
            <person name="Lane C.E."/>
            <person name="Keeling P.J."/>
            <person name="Gray M.W."/>
            <person name="Grigoriev I.V."/>
            <person name="Archibald J.M."/>
        </authorList>
    </citation>
    <scope>NUCLEOTIDE SEQUENCE</scope>
    <source>
        <strain evidence="11">CCMP2712</strain>
    </source>
</reference>
<dbReference type="GeneID" id="17297047"/>
<reference evidence="10" key="3">
    <citation type="submission" date="2016-03" db="UniProtKB">
        <authorList>
            <consortium name="EnsemblProtists"/>
        </authorList>
    </citation>
    <scope>IDENTIFICATION</scope>
</reference>
<feature type="domain" description="Myosin motor" evidence="8">
    <location>
        <begin position="1"/>
        <end position="670"/>
    </location>
</feature>
<organism evidence="9">
    <name type="scientific">Guillardia theta (strain CCMP2712)</name>
    <name type="common">Cryptophyte</name>
    <dbReference type="NCBI Taxonomy" id="905079"/>
    <lineage>
        <taxon>Eukaryota</taxon>
        <taxon>Cryptophyceae</taxon>
        <taxon>Pyrenomonadales</taxon>
        <taxon>Geminigeraceae</taxon>
        <taxon>Guillardia</taxon>
    </lineage>
</organism>
<dbReference type="eggNOG" id="KOG0160">
    <property type="taxonomic scope" value="Eukaryota"/>
</dbReference>
<evidence type="ECO:0000256" key="1">
    <source>
        <dbReference type="ARBA" id="ARBA00004229"/>
    </source>
</evidence>
<dbReference type="Gene3D" id="1.10.10.820">
    <property type="match status" value="1"/>
</dbReference>
<name>L1IWT1_GUITC</name>
<dbReference type="SMART" id="SM00242">
    <property type="entry name" value="MYSc"/>
    <property type="match status" value="1"/>
</dbReference>
<dbReference type="GO" id="GO:0000146">
    <property type="term" value="F:microfilament motor activity"/>
    <property type="evidence" value="ECO:0007669"/>
    <property type="project" value="TreeGrafter"/>
</dbReference>
<feature type="non-terminal residue" evidence="9">
    <location>
        <position position="1"/>
    </location>
</feature>
<dbReference type="Gene3D" id="1.20.58.530">
    <property type="match status" value="1"/>
</dbReference>
<dbReference type="OrthoDB" id="6108017at2759"/>
<evidence type="ECO:0000256" key="5">
    <source>
        <dbReference type="ARBA" id="ARBA00023175"/>
    </source>
</evidence>
<dbReference type="SUPFAM" id="SSF52540">
    <property type="entry name" value="P-loop containing nucleoside triphosphate hydrolases"/>
    <property type="match status" value="1"/>
</dbReference>
<reference evidence="9 11" key="1">
    <citation type="journal article" date="2012" name="Nature">
        <title>Algal genomes reveal evolutionary mosaicism and the fate of nucleomorphs.</title>
        <authorList>
            <consortium name="DOE Joint Genome Institute"/>
            <person name="Curtis B.A."/>
            <person name="Tanifuji G."/>
            <person name="Burki F."/>
            <person name="Gruber A."/>
            <person name="Irimia M."/>
            <person name="Maruyama S."/>
            <person name="Arias M.C."/>
            <person name="Ball S.G."/>
            <person name="Gile G.H."/>
            <person name="Hirakawa Y."/>
            <person name="Hopkins J.F."/>
            <person name="Kuo A."/>
            <person name="Rensing S.A."/>
            <person name="Schmutz J."/>
            <person name="Symeonidi A."/>
            <person name="Elias M."/>
            <person name="Eveleigh R.J."/>
            <person name="Herman E.K."/>
            <person name="Klute M.J."/>
            <person name="Nakayama T."/>
            <person name="Obornik M."/>
            <person name="Reyes-Prieto A."/>
            <person name="Armbrust E.V."/>
            <person name="Aves S.J."/>
            <person name="Beiko R.G."/>
            <person name="Coutinho P."/>
            <person name="Dacks J.B."/>
            <person name="Durnford D.G."/>
            <person name="Fast N.M."/>
            <person name="Green B.R."/>
            <person name="Grisdale C.J."/>
            <person name="Hempel F."/>
            <person name="Henrissat B."/>
            <person name="Hoppner M.P."/>
            <person name="Ishida K."/>
            <person name="Kim E."/>
            <person name="Koreny L."/>
            <person name="Kroth P.G."/>
            <person name="Liu Y."/>
            <person name="Malik S.B."/>
            <person name="Maier U.G."/>
            <person name="McRose D."/>
            <person name="Mock T."/>
            <person name="Neilson J.A."/>
            <person name="Onodera N.T."/>
            <person name="Poole A.M."/>
            <person name="Pritham E.J."/>
            <person name="Richards T.A."/>
            <person name="Rocap G."/>
            <person name="Roy S.W."/>
            <person name="Sarai C."/>
            <person name="Schaack S."/>
            <person name="Shirato S."/>
            <person name="Slamovits C.H."/>
            <person name="Spencer D.F."/>
            <person name="Suzuki S."/>
            <person name="Worden A.Z."/>
            <person name="Zauner S."/>
            <person name="Barry K."/>
            <person name="Bell C."/>
            <person name="Bharti A.K."/>
            <person name="Crow J.A."/>
            <person name="Grimwood J."/>
            <person name="Kramer R."/>
            <person name="Lindquist E."/>
            <person name="Lucas S."/>
            <person name="Salamov A."/>
            <person name="McFadden G.I."/>
            <person name="Lane C.E."/>
            <person name="Keeling P.J."/>
            <person name="Gray M.W."/>
            <person name="Grigoriev I.V."/>
            <person name="Archibald J.M."/>
        </authorList>
    </citation>
    <scope>NUCLEOTIDE SEQUENCE</scope>
    <source>
        <strain evidence="9 11">CCMP2712</strain>
    </source>
</reference>
<dbReference type="Proteomes" id="UP000011087">
    <property type="component" value="Unassembled WGS sequence"/>
</dbReference>
<accession>L1IWT1</accession>
<keyword evidence="2 7" id="KW-0547">Nucleotide-binding</keyword>
<keyword evidence="3 7" id="KW-0067">ATP-binding</keyword>
<feature type="non-terminal residue" evidence="9">
    <location>
        <position position="670"/>
    </location>
</feature>
<keyword evidence="11" id="KW-1185">Reference proteome</keyword>
<keyword evidence="4 7" id="KW-0518">Myosin</keyword>
<dbReference type="EnsemblProtists" id="EKX40285">
    <property type="protein sequence ID" value="EKX40285"/>
    <property type="gene ID" value="GUITHDRAFT_57369"/>
</dbReference>
<dbReference type="EMBL" id="JH993032">
    <property type="protein sequence ID" value="EKX40285.1"/>
    <property type="molecule type" value="Genomic_DNA"/>
</dbReference>
<evidence type="ECO:0000256" key="3">
    <source>
        <dbReference type="ARBA" id="ARBA00022840"/>
    </source>
</evidence>
<dbReference type="Pfam" id="PF00063">
    <property type="entry name" value="Myosin_head"/>
    <property type="match status" value="2"/>
</dbReference>
<proteinExistence type="inferred from homology"/>
<evidence type="ECO:0000256" key="7">
    <source>
        <dbReference type="PROSITE-ProRule" id="PRU00782"/>
    </source>
</evidence>
<feature type="binding site" evidence="7">
    <location>
        <begin position="91"/>
        <end position="98"/>
    </location>
    <ligand>
        <name>ATP</name>
        <dbReference type="ChEBI" id="CHEBI:30616"/>
    </ligand>
</feature>
<dbReference type="HOGENOM" id="CLU_000192_7_5_1"/>
<comment type="subcellular location">
    <subcellularLocation>
        <location evidence="1">Plastid</location>
        <location evidence="1">Chloroplast</location>
    </subcellularLocation>
</comment>
<dbReference type="PRINTS" id="PR00193">
    <property type="entry name" value="MYOSINHEAVY"/>
</dbReference>
<gene>
    <name evidence="9" type="ORF">GUITHDRAFT_57369</name>
</gene>
<keyword evidence="6 7" id="KW-0009">Actin-binding</keyword>
<dbReference type="Gene3D" id="1.20.120.720">
    <property type="entry name" value="Myosin VI head, motor domain, U50 subdomain"/>
    <property type="match status" value="1"/>
</dbReference>
<evidence type="ECO:0000259" key="8">
    <source>
        <dbReference type="PROSITE" id="PS51456"/>
    </source>
</evidence>